<accession>A0A8T0HAV3</accession>
<dbReference type="Proteomes" id="UP000822688">
    <property type="component" value="Chromosome 6"/>
</dbReference>
<feature type="domain" description="Alpha/beta hydrolase fold-3" evidence="1">
    <location>
        <begin position="18"/>
        <end position="227"/>
    </location>
</feature>
<sequence>MLDKFSVLYILYVTGGESPTYQATRLCKTANVVVISASYRLAPESRLPIAFNDAYTTMFWLQRQCKYQASGDEAGDPWLMSNVDFSRVFVMGQSAGGNIAHHVIVSKPIAELHPLTIEGVVPVVPFFSAEVLSESEKKFPDDDILPLGKHHTFWRLALPSGANRDHPFCNPLSADAPKLAEVKFPKMLLIVAGKDPLYTRQIEYFNAMKQAGKEVELVEVPEGTHVFRKIAALEAENVRVDKAISDFIHKSHLS</sequence>
<dbReference type="Gene3D" id="3.40.50.1820">
    <property type="entry name" value="alpha/beta hydrolase"/>
    <property type="match status" value="1"/>
</dbReference>
<evidence type="ECO:0000259" key="1">
    <source>
        <dbReference type="Pfam" id="PF07859"/>
    </source>
</evidence>
<dbReference type="SUPFAM" id="SSF53474">
    <property type="entry name" value="alpha/beta-Hydrolases"/>
    <property type="match status" value="1"/>
</dbReference>
<dbReference type="EMBL" id="CM026427">
    <property type="protein sequence ID" value="KAG0568410.1"/>
    <property type="molecule type" value="Genomic_DNA"/>
</dbReference>
<comment type="caution">
    <text evidence="2">The sequence shown here is derived from an EMBL/GenBank/DDBJ whole genome shotgun (WGS) entry which is preliminary data.</text>
</comment>
<reference evidence="2 3" key="1">
    <citation type="submission" date="2020-06" db="EMBL/GenBank/DDBJ databases">
        <title>WGS assembly of Ceratodon purpureus strain R40.</title>
        <authorList>
            <person name="Carey S.B."/>
            <person name="Jenkins J."/>
            <person name="Shu S."/>
            <person name="Lovell J.T."/>
            <person name="Sreedasyam A."/>
            <person name="Maumus F."/>
            <person name="Tiley G.P."/>
            <person name="Fernandez-Pozo N."/>
            <person name="Barry K."/>
            <person name="Chen C."/>
            <person name="Wang M."/>
            <person name="Lipzen A."/>
            <person name="Daum C."/>
            <person name="Saski C.A."/>
            <person name="Payton A.C."/>
            <person name="Mcbreen J.C."/>
            <person name="Conrad R.E."/>
            <person name="Kollar L.M."/>
            <person name="Olsson S."/>
            <person name="Huttunen S."/>
            <person name="Landis J.B."/>
            <person name="Wickett N.J."/>
            <person name="Johnson M.G."/>
            <person name="Rensing S.A."/>
            <person name="Grimwood J."/>
            <person name="Schmutz J."/>
            <person name="Mcdaniel S.F."/>
        </authorList>
    </citation>
    <scope>NUCLEOTIDE SEQUENCE [LARGE SCALE GENOMIC DNA]</scope>
    <source>
        <strain evidence="2 3">R40</strain>
    </source>
</reference>
<proteinExistence type="predicted"/>
<organism evidence="2 3">
    <name type="scientific">Ceratodon purpureus</name>
    <name type="common">Fire moss</name>
    <name type="synonym">Dicranum purpureum</name>
    <dbReference type="NCBI Taxonomy" id="3225"/>
    <lineage>
        <taxon>Eukaryota</taxon>
        <taxon>Viridiplantae</taxon>
        <taxon>Streptophyta</taxon>
        <taxon>Embryophyta</taxon>
        <taxon>Bryophyta</taxon>
        <taxon>Bryophytina</taxon>
        <taxon>Bryopsida</taxon>
        <taxon>Dicranidae</taxon>
        <taxon>Pseudoditrichales</taxon>
        <taxon>Ditrichaceae</taxon>
        <taxon>Ceratodon</taxon>
    </lineage>
</organism>
<protein>
    <recommendedName>
        <fullName evidence="1">Alpha/beta hydrolase fold-3 domain-containing protein</fullName>
    </recommendedName>
</protein>
<evidence type="ECO:0000313" key="2">
    <source>
        <dbReference type="EMBL" id="KAG0568410.1"/>
    </source>
</evidence>
<dbReference type="PANTHER" id="PTHR23024">
    <property type="entry name" value="ARYLACETAMIDE DEACETYLASE"/>
    <property type="match status" value="1"/>
</dbReference>
<dbReference type="AlphaFoldDB" id="A0A8T0HAV3"/>
<dbReference type="PANTHER" id="PTHR23024:SF635">
    <property type="entry name" value="OS07G0162700 PROTEIN"/>
    <property type="match status" value="1"/>
</dbReference>
<dbReference type="GO" id="GO:0016787">
    <property type="term" value="F:hydrolase activity"/>
    <property type="evidence" value="ECO:0007669"/>
    <property type="project" value="InterPro"/>
</dbReference>
<evidence type="ECO:0000313" key="3">
    <source>
        <dbReference type="Proteomes" id="UP000822688"/>
    </source>
</evidence>
<name>A0A8T0HAV3_CERPU</name>
<keyword evidence="3" id="KW-1185">Reference proteome</keyword>
<dbReference type="InterPro" id="IPR029058">
    <property type="entry name" value="AB_hydrolase_fold"/>
</dbReference>
<dbReference type="Pfam" id="PF07859">
    <property type="entry name" value="Abhydrolase_3"/>
    <property type="match status" value="1"/>
</dbReference>
<gene>
    <name evidence="2" type="ORF">KC19_6G017600</name>
</gene>
<dbReference type="InterPro" id="IPR013094">
    <property type="entry name" value="AB_hydrolase_3"/>
</dbReference>
<dbReference type="InterPro" id="IPR050466">
    <property type="entry name" value="Carboxylest/Gibb_receptor"/>
</dbReference>